<dbReference type="Proteomes" id="UP000016931">
    <property type="component" value="Unassembled WGS sequence"/>
</dbReference>
<dbReference type="HOGENOM" id="CLU_2528896_0_0_1"/>
<name>N1QJ11_SPHMS</name>
<gene>
    <name evidence="1" type="ORF">SEPMUDRAFT_149671</name>
</gene>
<dbReference type="AlphaFoldDB" id="N1QJ11"/>
<keyword evidence="2" id="KW-1185">Reference proteome</keyword>
<evidence type="ECO:0000313" key="2">
    <source>
        <dbReference type="Proteomes" id="UP000016931"/>
    </source>
</evidence>
<protein>
    <submittedName>
        <fullName evidence="1">Uncharacterized protein</fullName>
    </submittedName>
</protein>
<organism evidence="1 2">
    <name type="scientific">Sphaerulina musiva (strain SO2202)</name>
    <name type="common">Poplar stem canker fungus</name>
    <name type="synonym">Septoria musiva</name>
    <dbReference type="NCBI Taxonomy" id="692275"/>
    <lineage>
        <taxon>Eukaryota</taxon>
        <taxon>Fungi</taxon>
        <taxon>Dikarya</taxon>
        <taxon>Ascomycota</taxon>
        <taxon>Pezizomycotina</taxon>
        <taxon>Dothideomycetes</taxon>
        <taxon>Dothideomycetidae</taxon>
        <taxon>Mycosphaerellales</taxon>
        <taxon>Mycosphaerellaceae</taxon>
        <taxon>Sphaerulina</taxon>
    </lineage>
</organism>
<evidence type="ECO:0000313" key="1">
    <source>
        <dbReference type="EMBL" id="EMF11795.1"/>
    </source>
</evidence>
<reference evidence="1 2" key="1">
    <citation type="journal article" date="2012" name="PLoS Pathog.">
        <title>Diverse lifestyles and strategies of plant pathogenesis encoded in the genomes of eighteen Dothideomycetes fungi.</title>
        <authorList>
            <person name="Ohm R.A."/>
            <person name="Feau N."/>
            <person name="Henrissat B."/>
            <person name="Schoch C.L."/>
            <person name="Horwitz B.A."/>
            <person name="Barry K.W."/>
            <person name="Condon B.J."/>
            <person name="Copeland A.C."/>
            <person name="Dhillon B."/>
            <person name="Glaser F."/>
            <person name="Hesse C.N."/>
            <person name="Kosti I."/>
            <person name="LaButti K."/>
            <person name="Lindquist E.A."/>
            <person name="Lucas S."/>
            <person name="Salamov A.A."/>
            <person name="Bradshaw R.E."/>
            <person name="Ciuffetti L."/>
            <person name="Hamelin R.C."/>
            <person name="Kema G.H.J."/>
            <person name="Lawrence C."/>
            <person name="Scott J.A."/>
            <person name="Spatafora J.W."/>
            <person name="Turgeon B.G."/>
            <person name="de Wit P.J.G.M."/>
            <person name="Zhong S."/>
            <person name="Goodwin S.B."/>
            <person name="Grigoriev I.V."/>
        </authorList>
    </citation>
    <scope>NUCLEOTIDE SEQUENCE [LARGE SCALE GENOMIC DNA]</scope>
    <source>
        <strain evidence="1 2">SO2202</strain>
    </source>
</reference>
<dbReference type="EMBL" id="KB456265">
    <property type="protein sequence ID" value="EMF11795.1"/>
    <property type="molecule type" value="Genomic_DNA"/>
</dbReference>
<dbReference type="GeneID" id="27902837"/>
<accession>N1QJ11</accession>
<proteinExistence type="predicted"/>
<sequence length="84" mass="9865">MYMPWESGRAVEEWAWFLRKFRRYGYRKSKLKTTVHVLSRMHSLRDVLSLAGKLDAFGAEQAQKAKAFFKDMGIKARTNFTFIG</sequence>
<dbReference type="RefSeq" id="XP_016759916.1">
    <property type="nucleotide sequence ID" value="XM_016905700.1"/>
</dbReference>